<organism evidence="2 3">
    <name type="scientific">Streptomyces griseus subsp. griseus (strain JCM 4626 / CBS 651.72 / NBRC 13350 / KCC S-0626 / ISP 5235)</name>
    <dbReference type="NCBI Taxonomy" id="455632"/>
    <lineage>
        <taxon>Bacteria</taxon>
        <taxon>Bacillati</taxon>
        <taxon>Actinomycetota</taxon>
        <taxon>Actinomycetes</taxon>
        <taxon>Kitasatosporales</taxon>
        <taxon>Streptomycetaceae</taxon>
        <taxon>Streptomyces</taxon>
    </lineage>
</organism>
<dbReference type="eggNOG" id="ENOG502ZA60">
    <property type="taxonomic scope" value="Bacteria"/>
</dbReference>
<dbReference type="KEGG" id="sgr:SGR_3317"/>
<sequence length="452" mass="49348">MSHHGVRLRSLSRPDHNDAVAAPRCLPETPLLPTAELLVGMSRHLSTYGASQPKADLAQLEFAGRIFELALRLRGSGVSPPERVEALGVSAGISKREIRREFLPTLEVLGLVDLERDGEGAIKVVSEKIPPIEDLYQRADSVLSNVMPEPLEMMALTILRTTTIMPITISTAKEECATLGPEDLAVRAIENLESLHLCTRQRSADGAEVLFNPNVWAVDKDHSHAALQAEDGAVRAALSGILEEVAATAGMPEDEIQSGDRKWVDYAVSQGLLLRSIVTTLGGQERAFLFSPHMGRSVFDAPTGADPSGHVRQLIGSMVFARRFASNRLFSPTAFLRRLLRDGEAGDAPNIGTDYSMLETAGIVRVEPAYKFKKFVLLQADVAEEAITYLEDSADGNTTSGALQGQRGYRHPEAERARRLVQPSKEAAPSRSASQDILAALRQEMGRRRYDR</sequence>
<feature type="region of interest" description="Disordered" evidence="1">
    <location>
        <begin position="394"/>
        <end position="413"/>
    </location>
</feature>
<dbReference type="HOGENOM" id="CLU_605360_0_0_11"/>
<evidence type="ECO:0000313" key="3">
    <source>
        <dbReference type="Proteomes" id="UP000001685"/>
    </source>
</evidence>
<dbReference type="EMBL" id="AP009493">
    <property type="protein sequence ID" value="BAG20146.1"/>
    <property type="molecule type" value="Genomic_DNA"/>
</dbReference>
<evidence type="ECO:0000313" key="2">
    <source>
        <dbReference type="EMBL" id="BAG20146.1"/>
    </source>
</evidence>
<reference evidence="3" key="1">
    <citation type="journal article" date="2008" name="J. Bacteriol.">
        <title>Genome sequence of the streptomycin-producing microorganism Streptomyces griseus IFO 13350.</title>
        <authorList>
            <person name="Ohnishi Y."/>
            <person name="Ishikawa J."/>
            <person name="Hara H."/>
            <person name="Suzuki H."/>
            <person name="Ikenoya M."/>
            <person name="Ikeda H."/>
            <person name="Yamashita A."/>
            <person name="Hattori M."/>
            <person name="Horinouchi S."/>
        </authorList>
    </citation>
    <scope>NUCLEOTIDE SEQUENCE [LARGE SCALE GENOMIC DNA]</scope>
    <source>
        <strain evidence="3">JCM 4626 / NBRC 13350</strain>
    </source>
</reference>
<accession>B1VM36</accession>
<protein>
    <submittedName>
        <fullName evidence="2">Uncharacterized protein</fullName>
    </submittedName>
</protein>
<gene>
    <name evidence="2" type="ordered locus">SGR_3317</name>
</gene>
<name>B1VM36_STRGG</name>
<feature type="region of interest" description="Disordered" evidence="1">
    <location>
        <begin position="1"/>
        <end position="20"/>
    </location>
</feature>
<dbReference type="AlphaFoldDB" id="B1VM36"/>
<proteinExistence type="predicted"/>
<dbReference type="Proteomes" id="UP000001685">
    <property type="component" value="Chromosome"/>
</dbReference>
<evidence type="ECO:0000256" key="1">
    <source>
        <dbReference type="SAM" id="MobiDB-lite"/>
    </source>
</evidence>